<reference evidence="2" key="1">
    <citation type="submission" date="2015-11" db="EMBL/GenBank/DDBJ databases">
        <authorList>
            <person name="Varghese N."/>
        </authorList>
    </citation>
    <scope>NUCLEOTIDE SEQUENCE [LARGE SCALE GENOMIC DNA]</scope>
</reference>
<evidence type="ECO:0000313" key="2">
    <source>
        <dbReference type="Proteomes" id="UP000320623"/>
    </source>
</evidence>
<dbReference type="InterPro" id="IPR008928">
    <property type="entry name" value="6-hairpin_glycosidase_sf"/>
</dbReference>
<keyword evidence="1" id="KW-0378">Hydrolase</keyword>
<protein>
    <submittedName>
        <fullName evidence="1">Glycosyl Hydrolase Family 88</fullName>
    </submittedName>
</protein>
<dbReference type="GO" id="GO:0005975">
    <property type="term" value="P:carbohydrate metabolic process"/>
    <property type="evidence" value="ECO:0007669"/>
    <property type="project" value="InterPro"/>
</dbReference>
<dbReference type="SUPFAM" id="SSF48208">
    <property type="entry name" value="Six-hairpin glycosidases"/>
    <property type="match status" value="2"/>
</dbReference>
<organism evidence="1 2">
    <name type="scientific">Candidatus Thermokryptus mobilis</name>
    <dbReference type="NCBI Taxonomy" id="1643428"/>
    <lineage>
        <taxon>Bacteria</taxon>
        <taxon>Pseudomonadati</taxon>
        <taxon>Candidatus Kryptoniota</taxon>
        <taxon>Candidatus Thermokryptus</taxon>
    </lineage>
</organism>
<evidence type="ECO:0000313" key="1">
    <source>
        <dbReference type="EMBL" id="CUU07954.1"/>
    </source>
</evidence>
<dbReference type="STRING" id="1643428.GCA_001442855_01908"/>
<dbReference type="AlphaFoldDB" id="A0A0S4N9K2"/>
<gene>
    <name evidence="1" type="ORF">JGI1_01946</name>
</gene>
<proteinExistence type="predicted"/>
<name>A0A0S4N9K2_9BACT</name>
<sequence length="676" mass="78208">MIIRTADRNSPGVLQFEKMGKIIISIDGLGEFEGENCIEKINIKDFVSSKGWVKIFGSVADFSCIVKVFEESDGLKFNYEVLFRGKDISKGRFRIIFNFLDVGKPRWLVPGIFYADNSFGKSIRRYPKYNPVEVDADNLVSNYWSFSSRRASIPAVFCWLENFMFAILTDVDFSHGESGIFFSGDLNDVKIGLIFPFSEEPASYIPYLNNRAIKNFLEIYPEEEINFSFRLFFSESDLHAYDRIIRKFYYELRENNKPSPWFLLDDGADISAFGLYRWHYIPEHRVIYETRGFDNVLSSNVNNADIRPHMHISWVSGIPYAFALMKYGYIKRNSNYLEAGRSVIDKVVSEGSTPSGILWSQWTLENGWTDGWNPKPGLTQARTLSEAILFLIRAYDFELKNGYEHMDWKGCILRNLNYAVEIQREDGNFGSYYNSKTGEVEIWEGCAGLMWISALCEWYKIYGDEKFKTSAIKGGEFYSKFVLDELIYGAPEDAFMVPTSEDTYNAVISYVLLYEITGEKKWLKLAEKSADLMMTFRFAHNLKFPENTILNLYGFKTVGGDIASPVNQHLHNYGLICVPEMLKLYKFTGDDYYLDRTIDNICFSLQFIARFDGDFNALRGMMPEQFYYVDWLRPSGTILTLSHSWCLGMVIYAFLSVIESEYRDLIFGKIKKYIKG</sequence>
<dbReference type="Proteomes" id="UP000320623">
    <property type="component" value="Unassembled WGS sequence"/>
</dbReference>
<dbReference type="EMBL" id="FAOO01000017">
    <property type="protein sequence ID" value="CUU07954.1"/>
    <property type="molecule type" value="Genomic_DNA"/>
</dbReference>
<accession>A0A0S4N9K2</accession>
<keyword evidence="2" id="KW-1185">Reference proteome</keyword>
<dbReference type="GO" id="GO:0016787">
    <property type="term" value="F:hydrolase activity"/>
    <property type="evidence" value="ECO:0007669"/>
    <property type="project" value="UniProtKB-KW"/>
</dbReference>